<dbReference type="EMBL" id="MH908895">
    <property type="protein sequence ID" value="AYM53166.1"/>
    <property type="molecule type" value="Genomic_DNA"/>
</dbReference>
<proteinExistence type="predicted"/>
<accession>A0A3S7UWN3</accession>
<evidence type="ECO:0000313" key="1">
    <source>
        <dbReference type="EMBL" id="AYM53166.1"/>
    </source>
</evidence>
<organism evidence="1">
    <name type="scientific">Pseudenhygromyxa salsuginis</name>
    <dbReference type="NCBI Taxonomy" id="442868"/>
    <lineage>
        <taxon>Bacteria</taxon>
        <taxon>Pseudomonadati</taxon>
        <taxon>Myxococcota</taxon>
        <taxon>Polyangia</taxon>
        <taxon>Nannocystales</taxon>
        <taxon>Nannocystaceae</taxon>
        <taxon>Pseudenhygromyxa</taxon>
    </lineage>
</organism>
<name>A0A3S7UWN3_9BACT</name>
<sequence length="301" mass="33353">MCEFDGHCATCEFWEDCEPFWGCADVECVAGTCVSEPWDCTRQDTVCHEPVCIGSLESSCGVDFCKVEDGVVDARINILAADFTVPKALDVGGKIDIYGYENCNFMRLVRDRVADEPLLIRHDGSRPDLLTFWPDLFGKDWDQLTAPLVLDFVDGGQCPPVEGEDVRGSLDVTLDGQPMARVFDTHSGAAAGGYFVSNVWMHLSQLYGQNGGIRVFRDDCVDCPASTFHDSCLEEAEPAVDDFWIEFFFDGQFQDNPHNAWHFECTVVAADAIVDAEGQTVEQRDLDCAAIFQSFSLGWCS</sequence>
<protein>
    <submittedName>
        <fullName evidence="1">Uncharacterized protein</fullName>
    </submittedName>
</protein>
<dbReference type="AlphaFoldDB" id="A0A3S7UWN3"/>
<reference evidence="1" key="1">
    <citation type="journal article" date="2018" name="J. Ind. Microbiol. Biotechnol.">
        <title>Genome mining reveals uncommon alkylpyrones as type III PKS products from myxobacteria.</title>
        <authorList>
            <person name="Hug J.J."/>
            <person name="Panter F."/>
            <person name="Krug D."/>
            <person name="Muller R."/>
        </authorList>
    </citation>
    <scope>NUCLEOTIDE SEQUENCE</scope>
    <source>
        <strain evidence="1">MNa10638</strain>
    </source>
</reference>